<feature type="region of interest" description="Disordered" evidence="1">
    <location>
        <begin position="282"/>
        <end position="330"/>
    </location>
</feature>
<feature type="region of interest" description="Disordered" evidence="1">
    <location>
        <begin position="575"/>
        <end position="605"/>
    </location>
</feature>
<evidence type="ECO:0000256" key="1">
    <source>
        <dbReference type="SAM" id="MobiDB-lite"/>
    </source>
</evidence>
<feature type="region of interest" description="Disordered" evidence="1">
    <location>
        <begin position="163"/>
        <end position="218"/>
    </location>
</feature>
<feature type="compositionally biased region" description="Acidic residues" evidence="1">
    <location>
        <begin position="501"/>
        <end position="518"/>
    </location>
</feature>
<feature type="compositionally biased region" description="Low complexity" evidence="1">
    <location>
        <begin position="308"/>
        <end position="326"/>
    </location>
</feature>
<feature type="region of interest" description="Disordered" evidence="1">
    <location>
        <begin position="610"/>
        <end position="629"/>
    </location>
</feature>
<name>A0A2H3J8X6_WOLCO</name>
<dbReference type="EMBL" id="KB467942">
    <property type="protein sequence ID" value="PCH38670.1"/>
    <property type="molecule type" value="Genomic_DNA"/>
</dbReference>
<reference evidence="2 3" key="1">
    <citation type="journal article" date="2012" name="Science">
        <title>The Paleozoic origin of enzymatic lignin decomposition reconstructed from 31 fungal genomes.</title>
        <authorList>
            <person name="Floudas D."/>
            <person name="Binder M."/>
            <person name="Riley R."/>
            <person name="Barry K."/>
            <person name="Blanchette R.A."/>
            <person name="Henrissat B."/>
            <person name="Martinez A.T."/>
            <person name="Otillar R."/>
            <person name="Spatafora J.W."/>
            <person name="Yadav J.S."/>
            <person name="Aerts A."/>
            <person name="Benoit I."/>
            <person name="Boyd A."/>
            <person name="Carlson A."/>
            <person name="Copeland A."/>
            <person name="Coutinho P.M."/>
            <person name="de Vries R.P."/>
            <person name="Ferreira P."/>
            <person name="Findley K."/>
            <person name="Foster B."/>
            <person name="Gaskell J."/>
            <person name="Glotzer D."/>
            <person name="Gorecki P."/>
            <person name="Heitman J."/>
            <person name="Hesse C."/>
            <person name="Hori C."/>
            <person name="Igarashi K."/>
            <person name="Jurgens J.A."/>
            <person name="Kallen N."/>
            <person name="Kersten P."/>
            <person name="Kohler A."/>
            <person name="Kuees U."/>
            <person name="Kumar T.K.A."/>
            <person name="Kuo A."/>
            <person name="LaButti K."/>
            <person name="Larrondo L.F."/>
            <person name="Lindquist E."/>
            <person name="Ling A."/>
            <person name="Lombard V."/>
            <person name="Lucas S."/>
            <person name="Lundell T."/>
            <person name="Martin R."/>
            <person name="McLaughlin D.J."/>
            <person name="Morgenstern I."/>
            <person name="Morin E."/>
            <person name="Murat C."/>
            <person name="Nagy L.G."/>
            <person name="Nolan M."/>
            <person name="Ohm R.A."/>
            <person name="Patyshakuliyeva A."/>
            <person name="Rokas A."/>
            <person name="Ruiz-Duenas F.J."/>
            <person name="Sabat G."/>
            <person name="Salamov A."/>
            <person name="Samejima M."/>
            <person name="Schmutz J."/>
            <person name="Slot J.C."/>
            <person name="St John F."/>
            <person name="Stenlid J."/>
            <person name="Sun H."/>
            <person name="Sun S."/>
            <person name="Syed K."/>
            <person name="Tsang A."/>
            <person name="Wiebenga A."/>
            <person name="Young D."/>
            <person name="Pisabarro A."/>
            <person name="Eastwood D.C."/>
            <person name="Martin F."/>
            <person name="Cullen D."/>
            <person name="Grigoriev I.V."/>
            <person name="Hibbett D.S."/>
        </authorList>
    </citation>
    <scope>NUCLEOTIDE SEQUENCE [LARGE SCALE GENOMIC DNA]</scope>
    <source>
        <strain evidence="2 3">MD-104</strain>
    </source>
</reference>
<feature type="compositionally biased region" description="Acidic residues" evidence="1">
    <location>
        <begin position="777"/>
        <end position="786"/>
    </location>
</feature>
<evidence type="ECO:0000313" key="2">
    <source>
        <dbReference type="EMBL" id="PCH38670.1"/>
    </source>
</evidence>
<sequence length="844" mass="91047">MSTAALMESYDTQMLDLGDPDVSMYSSVPEHWLPTEANMIDEDLHLTQEQQSVEVDMEDHDEEITEYEMTDEAQMDSQVDAELLDVDFVDASRVASPHVPEVLLIDDPRYAHSDVQLHGDGSHVYYQHTEPMGPDASYTSFAPHDVPSDSHEGAVYIEHVPQEPSPHELSAPPVEGSVAELPFTSGPSFEEIPDGAQYAQPETAPDEGTAEAPSSTELVQPAPADEGQLASSLGEAVHEVHEHEFHEPAVHEPGGQLEHTTGAAEHADASADAAAALEVPSSISAPQEETREVSGVDQHDGNASAHQPSDPATASTDDAPEAAAPEGEAEAVHDPLEISEGVYIDPPPPVLLTMGASDPIECTLFNQPKPSTPRSPSTSTADAPQLHLLLHHRPTLYYEPLSTVFEALRSEELVQNLPDLEHGELMLDAYDLQLQITEDNVHARQITLHELEILHDGVDMSGPLRLALRVVTPRFISRYYALQEQIIRLNLTSEWDESQLVEDGEQGVDVPDTEDQAESLDPTPVEQPRQDEEGDPETGHETTDVQQQEEAPGDVLHSGSAPNDEVQETVGAHETDETGEAAAAGEEAEAEEGGEEATGDNEGALDADQVHQQDDADTGANDSFPGFHTFAEADFGEDFLAEIGYTPGPTAQDFPALLHDPTEVDEDGNPVHQNTLADLEAPATGNEEYDYLDADAEGEDDPGYDDAPYDAVAGETEYADASSTVRENEGYENQLSETIDELAEHEDGLNTAPVGSVVAGVDDTFPVLDKDLHSSPDEVEELDEWDGSPTAGNAEHEASKTSVTSASSRSSKRGHDEVDSDGEEDTLYEDGHPPTPDSKRARVQ</sequence>
<keyword evidence="3" id="KW-1185">Reference proteome</keyword>
<dbReference type="InterPro" id="IPR018822">
    <property type="entry name" value="UPF0646"/>
</dbReference>
<feature type="compositionally biased region" description="Basic and acidic residues" evidence="1">
    <location>
        <begin position="288"/>
        <end position="300"/>
    </location>
</feature>
<dbReference type="STRING" id="742152.A0A2H3J8X6"/>
<dbReference type="OrthoDB" id="2507795at2759"/>
<protein>
    <submittedName>
        <fullName evidence="2">Uncharacterized protein</fullName>
    </submittedName>
</protein>
<feature type="compositionally biased region" description="Polar residues" evidence="1">
    <location>
        <begin position="721"/>
        <end position="737"/>
    </location>
</feature>
<dbReference type="OMA" id="DNLYCRE"/>
<feature type="compositionally biased region" description="Acidic residues" evidence="1">
    <location>
        <begin position="586"/>
        <end position="605"/>
    </location>
</feature>
<proteinExistence type="predicted"/>
<feature type="compositionally biased region" description="Acidic residues" evidence="1">
    <location>
        <begin position="687"/>
        <end position="708"/>
    </location>
</feature>
<accession>A0A2H3J8X6</accession>
<organism evidence="2 3">
    <name type="scientific">Wolfiporia cocos (strain MD-104)</name>
    <name type="common">Brown rot fungus</name>
    <dbReference type="NCBI Taxonomy" id="742152"/>
    <lineage>
        <taxon>Eukaryota</taxon>
        <taxon>Fungi</taxon>
        <taxon>Dikarya</taxon>
        <taxon>Basidiomycota</taxon>
        <taxon>Agaricomycotina</taxon>
        <taxon>Agaricomycetes</taxon>
        <taxon>Polyporales</taxon>
        <taxon>Phaeolaceae</taxon>
        <taxon>Wolfiporia</taxon>
    </lineage>
</organism>
<feature type="region of interest" description="Disordered" evidence="1">
    <location>
        <begin position="670"/>
        <end position="844"/>
    </location>
</feature>
<feature type="compositionally biased region" description="Basic and acidic residues" evidence="1">
    <location>
        <begin position="829"/>
        <end position="844"/>
    </location>
</feature>
<feature type="compositionally biased region" description="Low complexity" evidence="1">
    <location>
        <begin position="800"/>
        <end position="809"/>
    </location>
</feature>
<feature type="compositionally biased region" description="Acidic residues" evidence="1">
    <location>
        <begin position="818"/>
        <end position="828"/>
    </location>
</feature>
<feature type="region of interest" description="Disordered" evidence="1">
    <location>
        <begin position="501"/>
        <end position="563"/>
    </location>
</feature>
<dbReference type="Proteomes" id="UP000218811">
    <property type="component" value="Unassembled WGS sequence"/>
</dbReference>
<evidence type="ECO:0000313" key="3">
    <source>
        <dbReference type="Proteomes" id="UP000218811"/>
    </source>
</evidence>
<dbReference type="AlphaFoldDB" id="A0A2H3J8X6"/>
<gene>
    <name evidence="2" type="ORF">WOLCODRAFT_23503</name>
</gene>
<dbReference type="Pfam" id="PF10336">
    <property type="entry name" value="DUF2420"/>
    <property type="match status" value="1"/>
</dbReference>